<evidence type="ECO:0000313" key="2">
    <source>
        <dbReference type="Proteomes" id="UP000266861"/>
    </source>
</evidence>
<keyword evidence="2" id="KW-1185">Reference proteome</keyword>
<protein>
    <submittedName>
        <fullName evidence="1">Uncharacterized protein</fullName>
    </submittedName>
</protein>
<organism evidence="1 2">
    <name type="scientific">Diversispora epigaea</name>
    <dbReference type="NCBI Taxonomy" id="1348612"/>
    <lineage>
        <taxon>Eukaryota</taxon>
        <taxon>Fungi</taxon>
        <taxon>Fungi incertae sedis</taxon>
        <taxon>Mucoromycota</taxon>
        <taxon>Glomeromycotina</taxon>
        <taxon>Glomeromycetes</taxon>
        <taxon>Diversisporales</taxon>
        <taxon>Diversisporaceae</taxon>
        <taxon>Diversispora</taxon>
    </lineage>
</organism>
<gene>
    <name evidence="1" type="ORF">Glove_64g53</name>
</gene>
<reference evidence="1 2" key="1">
    <citation type="submission" date="2018-08" db="EMBL/GenBank/DDBJ databases">
        <title>Genome and evolution of the arbuscular mycorrhizal fungus Diversispora epigaea (formerly Glomus versiforme) and its bacterial endosymbionts.</title>
        <authorList>
            <person name="Sun X."/>
            <person name="Fei Z."/>
            <person name="Harrison M."/>
        </authorList>
    </citation>
    <scope>NUCLEOTIDE SEQUENCE [LARGE SCALE GENOMIC DNA]</scope>
    <source>
        <strain evidence="1 2">IT104</strain>
    </source>
</reference>
<dbReference type="AlphaFoldDB" id="A0A397JM12"/>
<comment type="caution">
    <text evidence="1">The sequence shown here is derived from an EMBL/GenBank/DDBJ whole genome shotgun (WGS) entry which is preliminary data.</text>
</comment>
<dbReference type="EMBL" id="PQFF01000061">
    <property type="protein sequence ID" value="RHZ85540.1"/>
    <property type="molecule type" value="Genomic_DNA"/>
</dbReference>
<name>A0A397JM12_9GLOM</name>
<evidence type="ECO:0000313" key="1">
    <source>
        <dbReference type="EMBL" id="RHZ85540.1"/>
    </source>
</evidence>
<sequence>MTKKEYNVVIKVDKEENKKTFTTFKCYQNKNHIKTIIKSNISARIFEIILNNEFEGLKKFYNNIIEKHPNLIFESEDFRSLREIALGISQIPTLPTNLEEWSNENFEALKITLQ</sequence>
<dbReference type="Proteomes" id="UP000266861">
    <property type="component" value="Unassembled WGS sequence"/>
</dbReference>
<proteinExistence type="predicted"/>
<accession>A0A397JM12</accession>